<sequence>MILEAFIPPLFPTLLESEERSGGSWILPRKSSKLQRQLKKKRKKKTFRQSRRARLCPKTVQVGEHNRSGQSSCPFSCGSLQTSVHFPTRNIQLGTFLDLTPLQDGP</sequence>
<organism evidence="1">
    <name type="scientific">Micrurus corallinus</name>
    <name type="common">Brazilian coral snake</name>
    <dbReference type="NCBI Taxonomy" id="54390"/>
    <lineage>
        <taxon>Eukaryota</taxon>
        <taxon>Metazoa</taxon>
        <taxon>Chordata</taxon>
        <taxon>Craniata</taxon>
        <taxon>Vertebrata</taxon>
        <taxon>Euteleostomi</taxon>
        <taxon>Lepidosauria</taxon>
        <taxon>Squamata</taxon>
        <taxon>Bifurcata</taxon>
        <taxon>Unidentata</taxon>
        <taxon>Episquamata</taxon>
        <taxon>Toxicofera</taxon>
        <taxon>Serpentes</taxon>
        <taxon>Colubroidea</taxon>
        <taxon>Elapidae</taxon>
        <taxon>Elapinae</taxon>
        <taxon>Micrurus</taxon>
    </lineage>
</organism>
<accession>A0A2D4GGM3</accession>
<proteinExistence type="predicted"/>
<protein>
    <submittedName>
        <fullName evidence="1">Uncharacterized protein</fullName>
    </submittedName>
</protein>
<name>A0A2D4GGM3_MICCO</name>
<dbReference type="AlphaFoldDB" id="A0A2D4GGM3"/>
<reference evidence="1" key="2">
    <citation type="submission" date="2017-11" db="EMBL/GenBank/DDBJ databases">
        <title>Coralsnake Venomics: Analyses of Venom Gland Transcriptomes and Proteomes of Six Brazilian Taxa.</title>
        <authorList>
            <person name="Aird S.D."/>
            <person name="Jorge da Silva N."/>
            <person name="Qiu L."/>
            <person name="Villar-Briones A."/>
            <person name="Aparecida-Saddi V."/>
            <person name="Campos-Telles M.P."/>
            <person name="Grau M."/>
            <person name="Mikheyev A.S."/>
        </authorList>
    </citation>
    <scope>NUCLEOTIDE SEQUENCE</scope>
    <source>
        <tissue evidence="1">Venom_gland</tissue>
    </source>
</reference>
<evidence type="ECO:0000313" key="1">
    <source>
        <dbReference type="EMBL" id="LAA58875.1"/>
    </source>
</evidence>
<reference evidence="1" key="1">
    <citation type="submission" date="2017-07" db="EMBL/GenBank/DDBJ databases">
        <authorList>
            <person name="Mikheyev A."/>
            <person name="Grau M."/>
        </authorList>
    </citation>
    <scope>NUCLEOTIDE SEQUENCE</scope>
    <source>
        <tissue evidence="1">Venom_gland</tissue>
    </source>
</reference>
<dbReference type="EMBL" id="IACJ01124075">
    <property type="protein sequence ID" value="LAA58875.1"/>
    <property type="molecule type" value="Transcribed_RNA"/>
</dbReference>